<keyword evidence="3" id="KW-1185">Reference proteome</keyword>
<dbReference type="InParanoid" id="F0YJB7"/>
<evidence type="ECO:0000313" key="2">
    <source>
        <dbReference type="EMBL" id="EGB04814.1"/>
    </source>
</evidence>
<accession>F0YJB7</accession>
<dbReference type="GeneID" id="20226004"/>
<dbReference type="RefSeq" id="XP_009040550.1">
    <property type="nucleotide sequence ID" value="XM_009042302.1"/>
</dbReference>
<organism evidence="3">
    <name type="scientific">Aureococcus anophagefferens</name>
    <name type="common">Harmful bloom alga</name>
    <dbReference type="NCBI Taxonomy" id="44056"/>
    <lineage>
        <taxon>Eukaryota</taxon>
        <taxon>Sar</taxon>
        <taxon>Stramenopiles</taxon>
        <taxon>Ochrophyta</taxon>
        <taxon>Pelagophyceae</taxon>
        <taxon>Pelagomonadales</taxon>
        <taxon>Pelagomonadaceae</taxon>
        <taxon>Aureococcus</taxon>
    </lineage>
</organism>
<evidence type="ECO:0000256" key="1">
    <source>
        <dbReference type="SAM" id="Phobius"/>
    </source>
</evidence>
<sequence>MQLHISPWSPRLTVAQKRSRRDRRTFLDALEFASVLDFLDGRSLFFYGCTQRSACSVSEAFCRAVVQRRGWICGVGQSARQRLSRGGVFIDGITAYHDASQQPFNYRSWFDRCTTHSTLRIDEHNRCDEFRSIVAVGCAEPALASGDAPPLAFEAVFEVRAAALEGYELHVGVATGDYDSMSHPSVSEHCWLLDLREGAFVHRGAFRRDDMWSSSTDESFRTGDTVGLALARDGSCAFYRNGRRLASRAGNGGWGPRLPAAATAVPTISIARSPETRPAALAAENGLRTSVAAPAGAARLRLEISAWRPPSGDRSARVGALCGAVVFLLYFERVLRVATRTAWVPLELSAFGDGLLYSVAWSAAWQDHCLKHTDGVLRRSRRGLRTCVRLHCGKCVAVALGCALVASAATRPFAGDLTVAGFLDQRTALAYVAAGAGAVAVAHFFAIAARVGDGRARSVNLGVVLIFASFFLHNWCAHDGWVLAFLAPAPRGGGGGACADYLGDDGLSQAMHMAELFQSLGARTFESRDRRDASRADALAYPLWAVWLALEVVWDVEVFRHVVIDDRTVLWRAALPVGRPAALPLAPPAGPAAGDDRAAARARDVESQRMFAASVLLPLTILHCFHLDVARVASGDGGWRAAALPDFGGGGARDAGGDAARCLGLAAYAVVLGFAFAWAVYQWHVVLGLLKRFRDLLRVSLDDDTAADALAPDAAYPYACHYYPFAQGSRADRAFVLLTYAYVVAWLYGGWWLGFARPHRAAWLGRAHTWPFHCDHAGLDLACLGS</sequence>
<keyword evidence="1" id="KW-1133">Transmembrane helix</keyword>
<dbReference type="InterPro" id="IPR043136">
    <property type="entry name" value="B30.2/SPRY_sf"/>
</dbReference>
<feature type="transmembrane region" description="Helical" evidence="1">
    <location>
        <begin position="734"/>
        <end position="754"/>
    </location>
</feature>
<dbReference type="Gene3D" id="2.60.120.920">
    <property type="match status" value="1"/>
</dbReference>
<dbReference type="KEGG" id="aaf:AURANDRAFT_66932"/>
<reference evidence="2 3" key="1">
    <citation type="journal article" date="2011" name="Proc. Natl. Acad. Sci. U.S.A.">
        <title>Niche of harmful alga Aureococcus anophagefferens revealed through ecogenomics.</title>
        <authorList>
            <person name="Gobler C.J."/>
            <person name="Berry D.L."/>
            <person name="Dyhrman S.T."/>
            <person name="Wilhelm S.W."/>
            <person name="Salamov A."/>
            <person name="Lobanov A.V."/>
            <person name="Zhang Y."/>
            <person name="Collier J.L."/>
            <person name="Wurch L.L."/>
            <person name="Kustka A.B."/>
            <person name="Dill B.D."/>
            <person name="Shah M."/>
            <person name="VerBerkmoes N.C."/>
            <person name="Kuo A."/>
            <person name="Terry A."/>
            <person name="Pangilinan J."/>
            <person name="Lindquist E.A."/>
            <person name="Lucas S."/>
            <person name="Paulsen I.T."/>
            <person name="Hattenrath-Lehmann T.K."/>
            <person name="Talmage S.C."/>
            <person name="Walker E.A."/>
            <person name="Koch F."/>
            <person name="Burson A.M."/>
            <person name="Marcoval M.A."/>
            <person name="Tang Y.Z."/>
            <person name="Lecleir G.R."/>
            <person name="Coyne K.J."/>
            <person name="Berg G.M."/>
            <person name="Bertrand E.M."/>
            <person name="Saito M.A."/>
            <person name="Gladyshev V.N."/>
            <person name="Grigoriev I.V."/>
        </authorList>
    </citation>
    <scope>NUCLEOTIDE SEQUENCE [LARGE SCALE GENOMIC DNA]</scope>
    <source>
        <strain evidence="3">CCMP 1984</strain>
    </source>
</reference>
<protein>
    <recommendedName>
        <fullName evidence="4">B30.2/SPRY domain-containing protein</fullName>
    </recommendedName>
</protein>
<evidence type="ECO:0008006" key="4">
    <source>
        <dbReference type="Google" id="ProtNLM"/>
    </source>
</evidence>
<dbReference type="EMBL" id="GL833147">
    <property type="protein sequence ID" value="EGB04814.1"/>
    <property type="molecule type" value="Genomic_DNA"/>
</dbReference>
<keyword evidence="1" id="KW-0812">Transmembrane</keyword>
<dbReference type="AlphaFoldDB" id="F0YJB7"/>
<name>F0YJB7_AURAN</name>
<evidence type="ECO:0000313" key="3">
    <source>
        <dbReference type="Proteomes" id="UP000002729"/>
    </source>
</evidence>
<keyword evidence="1" id="KW-0472">Membrane</keyword>
<feature type="transmembrane region" description="Helical" evidence="1">
    <location>
        <begin position="428"/>
        <end position="447"/>
    </location>
</feature>
<gene>
    <name evidence="2" type="ORF">AURANDRAFT_66932</name>
</gene>
<proteinExistence type="predicted"/>
<dbReference type="Proteomes" id="UP000002729">
    <property type="component" value="Unassembled WGS sequence"/>
</dbReference>
<feature type="transmembrane region" description="Helical" evidence="1">
    <location>
        <begin position="665"/>
        <end position="690"/>
    </location>
</feature>